<comment type="function">
    <text evidence="6 9">Nucleoside triphosphate pyrophosphatase that hydrolyzes 7-methyl-GTP (m(7)GTP). May have a dual role in cell division arrest and in preventing the incorporation of modified nucleotides into cellular nucleic acids.</text>
</comment>
<dbReference type="CDD" id="cd00555">
    <property type="entry name" value="Maf"/>
    <property type="match status" value="1"/>
</dbReference>
<dbReference type="RefSeq" id="WP_009850387.1">
    <property type="nucleotide sequence ID" value="NZ_DS022294.1"/>
</dbReference>
<dbReference type="PANTHER" id="PTHR43213">
    <property type="entry name" value="BIFUNCTIONAL DTTP/UTP PYROPHOSPHATASE/METHYLTRANSFERASE PROTEIN-RELATED"/>
    <property type="match status" value="1"/>
</dbReference>
<dbReference type="GO" id="GO:0009117">
    <property type="term" value="P:nucleotide metabolic process"/>
    <property type="evidence" value="ECO:0007669"/>
    <property type="project" value="UniProtKB-KW"/>
</dbReference>
<evidence type="ECO:0000256" key="9">
    <source>
        <dbReference type="HAMAP-Rule" id="MF_00528"/>
    </source>
</evidence>
<gene>
    <name evidence="10" type="ORF">SPV1_14374</name>
</gene>
<dbReference type="InterPro" id="IPR029001">
    <property type="entry name" value="ITPase-like_fam"/>
</dbReference>
<keyword evidence="2 9" id="KW-0963">Cytoplasm</keyword>
<dbReference type="Pfam" id="PF02545">
    <property type="entry name" value="Maf"/>
    <property type="match status" value="1"/>
</dbReference>
<reference evidence="10 11" key="1">
    <citation type="submission" date="2006-09" db="EMBL/GenBank/DDBJ databases">
        <authorList>
            <person name="Emerson D."/>
            <person name="Ferriera S."/>
            <person name="Johnson J."/>
            <person name="Kravitz S."/>
            <person name="Halpern A."/>
            <person name="Remington K."/>
            <person name="Beeson K."/>
            <person name="Tran B."/>
            <person name="Rogers Y.-H."/>
            <person name="Friedman R."/>
            <person name="Venter J.C."/>
        </authorList>
    </citation>
    <scope>NUCLEOTIDE SEQUENCE [LARGE SCALE GENOMIC DNA]</scope>
    <source>
        <strain evidence="10 11">PV-1</strain>
    </source>
</reference>
<proteinExistence type="inferred from homology"/>
<evidence type="ECO:0000256" key="5">
    <source>
        <dbReference type="ARBA" id="ARBA00050213"/>
    </source>
</evidence>
<feature type="site" description="Important for substrate specificity" evidence="9">
    <location>
        <position position="151"/>
    </location>
</feature>
<dbReference type="PANTHER" id="PTHR43213:SF10">
    <property type="entry name" value="7-METHYL-GTP PYROPHOSPHATASE"/>
    <property type="match status" value="1"/>
</dbReference>
<evidence type="ECO:0000313" key="11">
    <source>
        <dbReference type="Proteomes" id="UP000005297"/>
    </source>
</evidence>
<keyword evidence="3 9" id="KW-0378">Hydrolase</keyword>
<comment type="caution">
    <text evidence="9">Lacks conserved residue(s) required for the propagation of feature annotation.</text>
</comment>
<feature type="site" description="Important for substrate specificity" evidence="9">
    <location>
        <position position="11"/>
    </location>
</feature>
<dbReference type="HAMAP" id="MF_00528">
    <property type="entry name" value="Maf"/>
    <property type="match status" value="1"/>
</dbReference>
<comment type="caution">
    <text evidence="10">The sequence shown here is derived from an EMBL/GenBank/DDBJ whole genome shotgun (WGS) entry which is preliminary data.</text>
</comment>
<feature type="active site" description="Proton acceptor" evidence="9">
    <location>
        <position position="68"/>
    </location>
</feature>
<dbReference type="eggNOG" id="COG0424">
    <property type="taxonomic scope" value="Bacteria"/>
</dbReference>
<dbReference type="OrthoDB" id="5292203at2"/>
<comment type="subcellular location">
    <subcellularLocation>
        <location evidence="1 9">Cytoplasm</location>
    </subcellularLocation>
</comment>
<keyword evidence="11" id="KW-1185">Reference proteome</keyword>
<dbReference type="FunFam" id="3.90.950.10:FF:000005">
    <property type="entry name" value="7-methyl-GTP pyrophosphatase"/>
    <property type="match status" value="1"/>
</dbReference>
<comment type="similarity">
    <text evidence="7 9">Belongs to the Maf family. YceF subfamily.</text>
</comment>
<evidence type="ECO:0000256" key="6">
    <source>
        <dbReference type="ARBA" id="ARBA00053369"/>
    </source>
</evidence>
<dbReference type="InterPro" id="IPR003697">
    <property type="entry name" value="Maf-like"/>
</dbReference>
<protein>
    <recommendedName>
        <fullName evidence="8 9">7-methyl-GTP pyrophosphatase</fullName>
        <shortName evidence="9">m(7)GTP pyrophosphatase</shortName>
        <ecNumber evidence="9">3.6.1.-</ecNumber>
    </recommendedName>
</protein>
<dbReference type="InParanoid" id="Q0EZC7"/>
<comment type="catalytic activity">
    <reaction evidence="5 9">
        <text>N(7)-methyl-GTP + H2O = N(7)-methyl-GMP + diphosphate + H(+)</text>
        <dbReference type="Rhea" id="RHEA:58744"/>
        <dbReference type="ChEBI" id="CHEBI:15377"/>
        <dbReference type="ChEBI" id="CHEBI:15378"/>
        <dbReference type="ChEBI" id="CHEBI:33019"/>
        <dbReference type="ChEBI" id="CHEBI:58285"/>
        <dbReference type="ChEBI" id="CHEBI:87133"/>
    </reaction>
</comment>
<dbReference type="AlphaFoldDB" id="Q0EZC7"/>
<evidence type="ECO:0000256" key="3">
    <source>
        <dbReference type="ARBA" id="ARBA00022801"/>
    </source>
</evidence>
<dbReference type="GO" id="GO:0047429">
    <property type="term" value="F:nucleoside triphosphate diphosphatase activity"/>
    <property type="evidence" value="ECO:0007669"/>
    <property type="project" value="InterPro"/>
</dbReference>
<evidence type="ECO:0000256" key="1">
    <source>
        <dbReference type="ARBA" id="ARBA00004496"/>
    </source>
</evidence>
<evidence type="ECO:0000256" key="2">
    <source>
        <dbReference type="ARBA" id="ARBA00022490"/>
    </source>
</evidence>
<dbReference type="GO" id="GO:0005737">
    <property type="term" value="C:cytoplasm"/>
    <property type="evidence" value="ECO:0007669"/>
    <property type="project" value="UniProtKB-SubCell"/>
</dbReference>
<evidence type="ECO:0000256" key="4">
    <source>
        <dbReference type="ARBA" id="ARBA00023080"/>
    </source>
</evidence>
<accession>Q0EZC7</accession>
<evidence type="ECO:0000256" key="7">
    <source>
        <dbReference type="ARBA" id="ARBA00060749"/>
    </source>
</evidence>
<dbReference type="EC" id="3.6.1.-" evidence="9"/>
<dbReference type="PIRSF" id="PIRSF006305">
    <property type="entry name" value="Maf"/>
    <property type="match status" value="1"/>
</dbReference>
<evidence type="ECO:0000313" key="10">
    <source>
        <dbReference type="EMBL" id="EAU54777.1"/>
    </source>
</evidence>
<keyword evidence="4 9" id="KW-0546">Nucleotide metabolism</keyword>
<name>Q0EZC7_9PROT</name>
<organism evidence="10 11">
    <name type="scientific">Mariprofundus ferrooxydans PV-1</name>
    <dbReference type="NCBI Taxonomy" id="314345"/>
    <lineage>
        <taxon>Bacteria</taxon>
        <taxon>Pseudomonadati</taxon>
        <taxon>Pseudomonadota</taxon>
        <taxon>Candidatius Mariprofundia</taxon>
        <taxon>Mariprofundales</taxon>
        <taxon>Mariprofundaceae</taxon>
        <taxon>Mariprofundus</taxon>
    </lineage>
</organism>
<dbReference type="FunCoup" id="Q0EZC7">
    <property type="interactions" value="92"/>
</dbReference>
<dbReference type="SUPFAM" id="SSF52972">
    <property type="entry name" value="ITPase-like"/>
    <property type="match status" value="1"/>
</dbReference>
<dbReference type="EMBL" id="AATS01000006">
    <property type="protein sequence ID" value="EAU54777.1"/>
    <property type="molecule type" value="Genomic_DNA"/>
</dbReference>
<sequence>MQLILASTSPYRRALLQRLGMPFEQISPDFEETASGSMSPNELVKHNTLGKARSVLKCLPAATIIASDQVAVCGDIVLGKPGTVAKAEEQLQLLSGQRVTFLTGLCLMDANGYRYETIPYHVCFRQLSKDEISYYIEAEQPLDCAGSFKSEGLGISLFEKMEGDDPTALIGLPLIRLSQWLRPLELRS</sequence>
<dbReference type="STRING" id="314344.AL013_07720"/>
<comment type="cofactor">
    <cofactor evidence="9">
        <name>a divalent metal cation</name>
        <dbReference type="ChEBI" id="CHEBI:60240"/>
    </cofactor>
</comment>
<dbReference type="Gene3D" id="3.90.950.10">
    <property type="match status" value="1"/>
</dbReference>
<dbReference type="Proteomes" id="UP000005297">
    <property type="component" value="Unassembled WGS sequence"/>
</dbReference>
<dbReference type="HOGENOM" id="CLU_040416_1_0_0"/>
<feature type="site" description="Important for substrate specificity" evidence="9">
    <location>
        <position position="69"/>
    </location>
</feature>
<evidence type="ECO:0000256" key="8">
    <source>
        <dbReference type="ARBA" id="ARBA00068163"/>
    </source>
</evidence>
<dbReference type="NCBIfam" id="TIGR00172">
    <property type="entry name" value="maf"/>
    <property type="match status" value="1"/>
</dbReference>